<protein>
    <recommendedName>
        <fullName evidence="15">Tubulin alpha chain</fullName>
    </recommendedName>
</protein>
<keyword evidence="19" id="KW-1185">Reference proteome</keyword>
<evidence type="ECO:0000256" key="13">
    <source>
        <dbReference type="ARBA" id="ARBA00034296"/>
    </source>
</evidence>
<dbReference type="PANTHER" id="PTHR11588">
    <property type="entry name" value="TUBULIN"/>
    <property type="match status" value="1"/>
</dbReference>
<dbReference type="FunFam" id="3.30.1330.20:FF:000001">
    <property type="entry name" value="Tubulin alpha chain"/>
    <property type="match status" value="1"/>
</dbReference>
<keyword evidence="9" id="KW-0378">Hydrolase</keyword>
<evidence type="ECO:0000256" key="2">
    <source>
        <dbReference type="ARBA" id="ARBA00004245"/>
    </source>
</evidence>
<dbReference type="InterPro" id="IPR036525">
    <property type="entry name" value="Tubulin/FtsZ_GTPase_sf"/>
</dbReference>
<evidence type="ECO:0000259" key="16">
    <source>
        <dbReference type="SMART" id="SM00864"/>
    </source>
</evidence>
<keyword evidence="12" id="KW-0206">Cytoskeleton</keyword>
<dbReference type="InterPro" id="IPR000217">
    <property type="entry name" value="Tubulin"/>
</dbReference>
<evidence type="ECO:0000256" key="5">
    <source>
        <dbReference type="ARBA" id="ARBA00022490"/>
    </source>
</evidence>
<dbReference type="SMART" id="SM00864">
    <property type="entry name" value="Tubulin"/>
    <property type="match status" value="1"/>
</dbReference>
<dbReference type="OrthoDB" id="6016727at2759"/>
<dbReference type="GO" id="GO:0007017">
    <property type="term" value="P:microtubule-based process"/>
    <property type="evidence" value="ECO:0007669"/>
    <property type="project" value="InterPro"/>
</dbReference>
<accession>A0A0C2M2Q1</accession>
<evidence type="ECO:0000256" key="8">
    <source>
        <dbReference type="ARBA" id="ARBA00022741"/>
    </source>
</evidence>
<dbReference type="GO" id="GO:0046872">
    <property type="term" value="F:metal ion binding"/>
    <property type="evidence" value="ECO:0007669"/>
    <property type="project" value="UniProtKB-KW"/>
</dbReference>
<evidence type="ECO:0000256" key="1">
    <source>
        <dbReference type="ARBA" id="ARBA00001946"/>
    </source>
</evidence>
<comment type="function">
    <text evidence="13 15">Tubulin is the major constituent of microtubules, a cylinder consisting of laterally associated linear protofilaments composed of alpha- and beta-tubulin heterodimers. Microtubules grow by the addition of GTP-tubulin dimers to the microtubule end, where a stabilizing cap forms. Below the cap, tubulin dimers are in GDP-bound state, owing to GTPase activity of alpha-tubulin.</text>
</comment>
<dbReference type="InterPro" id="IPR023123">
    <property type="entry name" value="Tubulin_C"/>
</dbReference>
<comment type="caution">
    <text evidence="18">The sequence shown here is derived from an EMBL/GenBank/DDBJ whole genome shotgun (WGS) entry which is preliminary data.</text>
</comment>
<dbReference type="EMBL" id="JWZT01005339">
    <property type="protein sequence ID" value="KII61360.1"/>
    <property type="molecule type" value="Genomic_DNA"/>
</dbReference>
<dbReference type="GO" id="GO:0005525">
    <property type="term" value="F:GTP binding"/>
    <property type="evidence" value="ECO:0007669"/>
    <property type="project" value="UniProtKB-UniRule"/>
</dbReference>
<comment type="subcellular location">
    <subcellularLocation>
        <location evidence="2">Cytoplasm</location>
        <location evidence="2">Cytoskeleton</location>
    </subcellularLocation>
</comment>
<dbReference type="Gene3D" id="1.10.287.600">
    <property type="entry name" value="Helix hairpin bin"/>
    <property type="match status" value="1"/>
</dbReference>
<name>A0A0C2M2Q1_THEKT</name>
<dbReference type="SUPFAM" id="SSF55307">
    <property type="entry name" value="Tubulin C-terminal domain-like"/>
    <property type="match status" value="1"/>
</dbReference>
<comment type="cofactor">
    <cofactor evidence="1">
        <name>Mg(2+)</name>
        <dbReference type="ChEBI" id="CHEBI:18420"/>
    </cofactor>
</comment>
<gene>
    <name evidence="18" type="ORF">RF11_12774</name>
</gene>
<dbReference type="GO" id="GO:0016787">
    <property type="term" value="F:hydrolase activity"/>
    <property type="evidence" value="ECO:0007669"/>
    <property type="project" value="UniProtKB-KW"/>
</dbReference>
<dbReference type="GO" id="GO:0005200">
    <property type="term" value="F:structural constituent of cytoskeleton"/>
    <property type="evidence" value="ECO:0007669"/>
    <property type="project" value="InterPro"/>
</dbReference>
<comment type="similarity">
    <text evidence="3 15">Belongs to the tubulin family.</text>
</comment>
<feature type="domain" description="Tubulin/FtsZ 2-layer sandwich" evidence="17">
    <location>
        <begin position="246"/>
        <end position="391"/>
    </location>
</feature>
<reference evidence="18 19" key="1">
    <citation type="journal article" date="2014" name="Genome Biol. Evol.">
        <title>The genome of the myxosporean Thelohanellus kitauei shows adaptations to nutrient acquisition within its fish host.</title>
        <authorList>
            <person name="Yang Y."/>
            <person name="Xiong J."/>
            <person name="Zhou Z."/>
            <person name="Huo F."/>
            <person name="Miao W."/>
            <person name="Ran C."/>
            <person name="Liu Y."/>
            <person name="Zhang J."/>
            <person name="Feng J."/>
            <person name="Wang M."/>
            <person name="Wang M."/>
            <person name="Wang L."/>
            <person name="Yao B."/>
        </authorList>
    </citation>
    <scope>NUCLEOTIDE SEQUENCE [LARGE SCALE GENOMIC DNA]</scope>
    <source>
        <strain evidence="18">Wuqing</strain>
    </source>
</reference>
<dbReference type="Gene3D" id="3.30.1330.20">
    <property type="entry name" value="Tubulin/FtsZ, C-terminal domain"/>
    <property type="match status" value="1"/>
</dbReference>
<dbReference type="InterPro" id="IPR002452">
    <property type="entry name" value="Alpha_tubulin"/>
</dbReference>
<keyword evidence="11 15" id="KW-0342">GTP-binding</keyword>
<dbReference type="OMA" id="FFSESMN"/>
<evidence type="ECO:0000256" key="14">
    <source>
        <dbReference type="ARBA" id="ARBA00049117"/>
    </source>
</evidence>
<dbReference type="GO" id="GO:0005874">
    <property type="term" value="C:microtubule"/>
    <property type="evidence" value="ECO:0007669"/>
    <property type="project" value="UniProtKB-KW"/>
</dbReference>
<dbReference type="SMART" id="SM00865">
    <property type="entry name" value="Tubulin_C"/>
    <property type="match status" value="1"/>
</dbReference>
<keyword evidence="8 15" id="KW-0547">Nucleotide-binding</keyword>
<comment type="catalytic activity">
    <reaction evidence="14">
        <text>GTP + H2O = GDP + phosphate + H(+)</text>
        <dbReference type="Rhea" id="RHEA:19669"/>
        <dbReference type="ChEBI" id="CHEBI:15377"/>
        <dbReference type="ChEBI" id="CHEBI:15378"/>
        <dbReference type="ChEBI" id="CHEBI:37565"/>
        <dbReference type="ChEBI" id="CHEBI:43474"/>
        <dbReference type="ChEBI" id="CHEBI:58189"/>
    </reaction>
    <physiologicalReaction direction="left-to-right" evidence="14">
        <dbReference type="Rhea" id="RHEA:19670"/>
    </physiologicalReaction>
</comment>
<dbReference type="Gene3D" id="3.40.50.1440">
    <property type="entry name" value="Tubulin/FtsZ, GTPase domain"/>
    <property type="match status" value="1"/>
</dbReference>
<evidence type="ECO:0000256" key="3">
    <source>
        <dbReference type="ARBA" id="ARBA00009636"/>
    </source>
</evidence>
<dbReference type="InterPro" id="IPR003008">
    <property type="entry name" value="Tubulin_FtsZ_GTPase"/>
</dbReference>
<evidence type="ECO:0000256" key="11">
    <source>
        <dbReference type="ARBA" id="ARBA00023134"/>
    </source>
</evidence>
<evidence type="ECO:0000256" key="9">
    <source>
        <dbReference type="ARBA" id="ARBA00022801"/>
    </source>
</evidence>
<dbReference type="InterPro" id="IPR037103">
    <property type="entry name" value="Tubulin/FtsZ-like_C"/>
</dbReference>
<dbReference type="FunFam" id="3.40.50.1440:FF:000011">
    <property type="entry name" value="Tubulin alpha chain"/>
    <property type="match status" value="1"/>
</dbReference>
<dbReference type="CDD" id="cd02186">
    <property type="entry name" value="alpha_tubulin"/>
    <property type="match status" value="1"/>
</dbReference>
<evidence type="ECO:0000259" key="17">
    <source>
        <dbReference type="SMART" id="SM00865"/>
    </source>
</evidence>
<keyword evidence="6 15" id="KW-0493">Microtubule</keyword>
<dbReference type="Proteomes" id="UP000031668">
    <property type="component" value="Unassembled WGS sequence"/>
</dbReference>
<dbReference type="PROSITE" id="PS00227">
    <property type="entry name" value="TUBULIN"/>
    <property type="match status" value="1"/>
</dbReference>
<evidence type="ECO:0000256" key="15">
    <source>
        <dbReference type="RuleBase" id="RU000352"/>
    </source>
</evidence>
<evidence type="ECO:0000313" key="19">
    <source>
        <dbReference type="Proteomes" id="UP000031668"/>
    </source>
</evidence>
<dbReference type="InterPro" id="IPR018316">
    <property type="entry name" value="Tubulin/FtsZ_2-layer-sand-dom"/>
</dbReference>
<evidence type="ECO:0000256" key="4">
    <source>
        <dbReference type="ARBA" id="ARBA00011747"/>
    </source>
</evidence>
<sequence length="435" mass="48512">MVREIISIHIGQAGCQMGNASWELYCAEHNIDKTGLKKAADSSESSFSTFFSEIGSERYVPRALFVDLEPTVIDDIRHGPSGELFHPEQLISGVEDASNNYARGRFTVGKEQLEPTLQQLRRLIEQSESVQGLIVTHSLGGGTGSGFTTLLSEHFLEEIGKKSKMQMLIYPAPQVATSVLEPYNSLFSTYSCINLMNISFLSDNEAVYDICRKNLGIERPNYVNLNRVIAQASSSITASLRFGGALNVDINEFQTNLVPYPKIHFPLVAYAPLSSAKKSQREQHSVADITNACFEPGNQLVKCDIKSGKYMSCCLLFRGDVTPKDVNTAINNLKSKNKIQFVSWCPTGFKVGLNHQPPFVTEDGDMAKVPRALCVLSNTTAIAEAWERIKSKFDMMYEHRAYVHWYLGEGMEEDEFAEAQELMKSLIEEYHTSGQ</sequence>
<keyword evidence="5" id="KW-0963">Cytoplasm</keyword>
<dbReference type="SUPFAM" id="SSF52490">
    <property type="entry name" value="Tubulin nucleotide-binding domain-like"/>
    <property type="match status" value="1"/>
</dbReference>
<dbReference type="PRINTS" id="PR01161">
    <property type="entry name" value="TUBULIN"/>
</dbReference>
<keyword evidence="10" id="KW-0460">Magnesium</keyword>
<evidence type="ECO:0000313" key="18">
    <source>
        <dbReference type="EMBL" id="KII61360.1"/>
    </source>
</evidence>
<evidence type="ECO:0000256" key="6">
    <source>
        <dbReference type="ARBA" id="ARBA00022701"/>
    </source>
</evidence>
<dbReference type="InterPro" id="IPR017975">
    <property type="entry name" value="Tubulin_CS"/>
</dbReference>
<dbReference type="AlphaFoldDB" id="A0A0C2M2Q1"/>
<organism evidence="18 19">
    <name type="scientific">Thelohanellus kitauei</name>
    <name type="common">Myxosporean</name>
    <dbReference type="NCBI Taxonomy" id="669202"/>
    <lineage>
        <taxon>Eukaryota</taxon>
        <taxon>Metazoa</taxon>
        <taxon>Cnidaria</taxon>
        <taxon>Myxozoa</taxon>
        <taxon>Myxosporea</taxon>
        <taxon>Bivalvulida</taxon>
        <taxon>Platysporina</taxon>
        <taxon>Myxobolidae</taxon>
        <taxon>Thelohanellus</taxon>
    </lineage>
</organism>
<proteinExistence type="inferred from homology"/>
<dbReference type="Pfam" id="PF03953">
    <property type="entry name" value="Tubulin_C"/>
    <property type="match status" value="1"/>
</dbReference>
<keyword evidence="7" id="KW-0479">Metal-binding</keyword>
<evidence type="ECO:0000256" key="12">
    <source>
        <dbReference type="ARBA" id="ARBA00023212"/>
    </source>
</evidence>
<feature type="domain" description="Tubulin/FtsZ GTPase" evidence="16">
    <location>
        <begin position="47"/>
        <end position="244"/>
    </location>
</feature>
<dbReference type="Pfam" id="PF00091">
    <property type="entry name" value="Tubulin"/>
    <property type="match status" value="1"/>
</dbReference>
<dbReference type="PRINTS" id="PR01162">
    <property type="entry name" value="ALPHATUBULIN"/>
</dbReference>
<comment type="subunit">
    <text evidence="4 15">Dimer of alpha and beta chains. A typical microtubule is a hollow water-filled tube with an outer diameter of 25 nm and an inner diameter of 15 nM. Alpha-beta heterodimers associate head-to-tail to form protofilaments running lengthwise along the microtubule wall with the beta-tubulin subunit facing the microtubule plus end conferring a structural polarity. Microtubules usually have 13 protofilaments but different protofilament numbers can be found in some organisms and specialized cells.</text>
</comment>
<evidence type="ECO:0000256" key="10">
    <source>
        <dbReference type="ARBA" id="ARBA00022842"/>
    </source>
</evidence>
<dbReference type="InterPro" id="IPR008280">
    <property type="entry name" value="Tub_FtsZ_C"/>
</dbReference>
<evidence type="ECO:0000256" key="7">
    <source>
        <dbReference type="ARBA" id="ARBA00022723"/>
    </source>
</evidence>